<comment type="caution">
    <text evidence="1">The sequence shown here is derived from an EMBL/GenBank/DDBJ whole genome shotgun (WGS) entry which is preliminary data.</text>
</comment>
<dbReference type="Proteomes" id="UP000499080">
    <property type="component" value="Unassembled WGS sequence"/>
</dbReference>
<dbReference type="EMBL" id="BGPR01047774">
    <property type="protein sequence ID" value="GBO24808.1"/>
    <property type="molecule type" value="Genomic_DNA"/>
</dbReference>
<proteinExistence type="predicted"/>
<name>A0A4Y2VK53_ARAVE</name>
<organism evidence="1 2">
    <name type="scientific">Araneus ventricosus</name>
    <name type="common">Orbweaver spider</name>
    <name type="synonym">Epeira ventricosa</name>
    <dbReference type="NCBI Taxonomy" id="182803"/>
    <lineage>
        <taxon>Eukaryota</taxon>
        <taxon>Metazoa</taxon>
        <taxon>Ecdysozoa</taxon>
        <taxon>Arthropoda</taxon>
        <taxon>Chelicerata</taxon>
        <taxon>Arachnida</taxon>
        <taxon>Araneae</taxon>
        <taxon>Araneomorphae</taxon>
        <taxon>Entelegynae</taxon>
        <taxon>Araneoidea</taxon>
        <taxon>Araneidae</taxon>
        <taxon>Araneus</taxon>
    </lineage>
</organism>
<protein>
    <submittedName>
        <fullName evidence="1">Uncharacterized protein</fullName>
    </submittedName>
</protein>
<gene>
    <name evidence="1" type="ORF">AVEN_180118_1</name>
</gene>
<dbReference type="AlphaFoldDB" id="A0A4Y2VK53"/>
<evidence type="ECO:0000313" key="2">
    <source>
        <dbReference type="Proteomes" id="UP000499080"/>
    </source>
</evidence>
<accession>A0A4Y2VK53</accession>
<keyword evidence="2" id="KW-1185">Reference proteome</keyword>
<sequence>MIAQFHLYKHKTNQVKQKRVERGPYVSPHVREGEPQWEDDGRHENVRDLLFGLFRPRDVQWFVHFDLLRLGLESGEVRRDISLKKITLSHFIVQKYGIK</sequence>
<evidence type="ECO:0000313" key="1">
    <source>
        <dbReference type="EMBL" id="GBO24808.1"/>
    </source>
</evidence>
<reference evidence="1 2" key="1">
    <citation type="journal article" date="2019" name="Sci. Rep.">
        <title>Orb-weaving spider Araneus ventricosus genome elucidates the spidroin gene catalogue.</title>
        <authorList>
            <person name="Kono N."/>
            <person name="Nakamura H."/>
            <person name="Ohtoshi R."/>
            <person name="Moran D.A.P."/>
            <person name="Shinohara A."/>
            <person name="Yoshida Y."/>
            <person name="Fujiwara M."/>
            <person name="Mori M."/>
            <person name="Tomita M."/>
            <person name="Arakawa K."/>
        </authorList>
    </citation>
    <scope>NUCLEOTIDE SEQUENCE [LARGE SCALE GENOMIC DNA]</scope>
</reference>